<feature type="signal peptide" evidence="7">
    <location>
        <begin position="1"/>
        <end position="26"/>
    </location>
</feature>
<feature type="chain" id="PRO_5039268576" evidence="7">
    <location>
        <begin position="27"/>
        <end position="316"/>
    </location>
</feature>
<evidence type="ECO:0000256" key="7">
    <source>
        <dbReference type="SAM" id="SignalP"/>
    </source>
</evidence>
<evidence type="ECO:0000256" key="1">
    <source>
        <dbReference type="ARBA" id="ARBA00004196"/>
    </source>
</evidence>
<dbReference type="GO" id="GO:0046872">
    <property type="term" value="F:metal ion binding"/>
    <property type="evidence" value="ECO:0007669"/>
    <property type="project" value="UniProtKB-KW"/>
</dbReference>
<dbReference type="AlphaFoldDB" id="A0A7W7FQV8"/>
<comment type="caution">
    <text evidence="8">The sequence shown here is derived from an EMBL/GenBank/DDBJ whole genome shotgun (WGS) entry which is preliminary data.</text>
</comment>
<keyword evidence="2 5" id="KW-0813">Transport</keyword>
<accession>A0A7W7FQV8</accession>
<proteinExistence type="inferred from homology"/>
<dbReference type="PRINTS" id="PR00690">
    <property type="entry name" value="ADHESNFAMILY"/>
</dbReference>
<keyword evidence="9" id="KW-1185">Reference proteome</keyword>
<gene>
    <name evidence="8" type="ORF">HNR67_001484</name>
</gene>
<evidence type="ECO:0000256" key="6">
    <source>
        <dbReference type="SAM" id="Coils"/>
    </source>
</evidence>
<dbReference type="PANTHER" id="PTHR42953">
    <property type="entry name" value="HIGH-AFFINITY ZINC UPTAKE SYSTEM PROTEIN ZNUA-RELATED"/>
    <property type="match status" value="1"/>
</dbReference>
<keyword evidence="6" id="KW-0175">Coiled coil</keyword>
<keyword evidence="3" id="KW-0479">Metal-binding</keyword>
<dbReference type="PANTHER" id="PTHR42953:SF1">
    <property type="entry name" value="METAL-BINDING PROTEIN HI_0362-RELATED"/>
    <property type="match status" value="1"/>
</dbReference>
<organism evidence="8 9">
    <name type="scientific">Crossiella cryophila</name>
    <dbReference type="NCBI Taxonomy" id="43355"/>
    <lineage>
        <taxon>Bacteria</taxon>
        <taxon>Bacillati</taxon>
        <taxon>Actinomycetota</taxon>
        <taxon>Actinomycetes</taxon>
        <taxon>Pseudonocardiales</taxon>
        <taxon>Pseudonocardiaceae</taxon>
        <taxon>Crossiella</taxon>
    </lineage>
</organism>
<dbReference type="PRINTS" id="PR00691">
    <property type="entry name" value="ADHESINB"/>
</dbReference>
<comment type="similarity">
    <text evidence="5">Belongs to the bacterial solute-binding protein 9 family.</text>
</comment>
<evidence type="ECO:0000256" key="3">
    <source>
        <dbReference type="ARBA" id="ARBA00022723"/>
    </source>
</evidence>
<dbReference type="Pfam" id="PF01297">
    <property type="entry name" value="ZnuA"/>
    <property type="match status" value="1"/>
</dbReference>
<keyword evidence="4 7" id="KW-0732">Signal</keyword>
<dbReference type="Gene3D" id="3.40.50.1980">
    <property type="entry name" value="Nitrogenase molybdenum iron protein domain"/>
    <property type="match status" value="2"/>
</dbReference>
<evidence type="ECO:0000313" key="9">
    <source>
        <dbReference type="Proteomes" id="UP000533598"/>
    </source>
</evidence>
<reference evidence="8 9" key="1">
    <citation type="submission" date="2020-08" db="EMBL/GenBank/DDBJ databases">
        <title>Sequencing the genomes of 1000 actinobacteria strains.</title>
        <authorList>
            <person name="Klenk H.-P."/>
        </authorList>
    </citation>
    <scope>NUCLEOTIDE SEQUENCE [LARGE SCALE GENOMIC DNA]</scope>
    <source>
        <strain evidence="8 9">DSM 44230</strain>
    </source>
</reference>
<comment type="subcellular location">
    <subcellularLocation>
        <location evidence="1">Cell envelope</location>
    </subcellularLocation>
</comment>
<feature type="coiled-coil region" evidence="6">
    <location>
        <begin position="174"/>
        <end position="201"/>
    </location>
</feature>
<evidence type="ECO:0000256" key="2">
    <source>
        <dbReference type="ARBA" id="ARBA00022448"/>
    </source>
</evidence>
<dbReference type="GO" id="GO:0030001">
    <property type="term" value="P:metal ion transport"/>
    <property type="evidence" value="ECO:0007669"/>
    <property type="project" value="InterPro"/>
</dbReference>
<dbReference type="EMBL" id="JACHMH010000001">
    <property type="protein sequence ID" value="MBB4675366.1"/>
    <property type="molecule type" value="Genomic_DNA"/>
</dbReference>
<dbReference type="SUPFAM" id="SSF53807">
    <property type="entry name" value="Helical backbone' metal receptor"/>
    <property type="match status" value="1"/>
</dbReference>
<evidence type="ECO:0000256" key="5">
    <source>
        <dbReference type="RuleBase" id="RU003512"/>
    </source>
</evidence>
<dbReference type="GO" id="GO:0030313">
    <property type="term" value="C:cell envelope"/>
    <property type="evidence" value="ECO:0007669"/>
    <property type="project" value="UniProtKB-SubCell"/>
</dbReference>
<dbReference type="RefSeq" id="WP_185001347.1">
    <property type="nucleotide sequence ID" value="NZ_BAAAUI010000006.1"/>
</dbReference>
<evidence type="ECO:0000256" key="4">
    <source>
        <dbReference type="ARBA" id="ARBA00022729"/>
    </source>
</evidence>
<dbReference type="InterPro" id="IPR006129">
    <property type="entry name" value="AdhesinB"/>
</dbReference>
<dbReference type="InterPro" id="IPR050492">
    <property type="entry name" value="Bact_metal-bind_prot9"/>
</dbReference>
<protein>
    <submittedName>
        <fullName evidence="8">Zinc/manganese transport system substrate-binding protein</fullName>
    </submittedName>
</protein>
<evidence type="ECO:0000313" key="8">
    <source>
        <dbReference type="EMBL" id="MBB4675366.1"/>
    </source>
</evidence>
<dbReference type="InterPro" id="IPR006127">
    <property type="entry name" value="ZnuA-like"/>
</dbReference>
<dbReference type="Proteomes" id="UP000533598">
    <property type="component" value="Unassembled WGS sequence"/>
</dbReference>
<dbReference type="InterPro" id="IPR006128">
    <property type="entry name" value="Lipoprotein_PsaA-like"/>
</dbReference>
<dbReference type="PROSITE" id="PS51257">
    <property type="entry name" value="PROKAR_LIPOPROTEIN"/>
    <property type="match status" value="1"/>
</dbReference>
<sequence length="316" mass="33001">MTPRNTRRTGAVAALAAAALTLTACGGTPAANSGNPAPAADGRLSVVASTNVWADVARAVGGDAVSVKAVVGATGDPHSYESTAADAATVRGAALVVFNGGHYDDFVPQIIKNETGKPVVEAMKVAGQDEHAKPETAEAGHEHANEHLWYDLDVVEDVAKAIAAKLGELKADAKDKFTANAQAFTARIDALEQKVDAIKAAHTGVKVTATEPIAHYLLDEAGLADVTPAQFSKAVEEENDPPAAAIAEIQKLVTERTARVLVYNPQTESPVTKQVKENAVKANVAVVELTETLPEGKDYTQWMGEQIDKLAAALKQ</sequence>
<name>A0A7W7FQV8_9PSEU</name>
<dbReference type="GO" id="GO:0007155">
    <property type="term" value="P:cell adhesion"/>
    <property type="evidence" value="ECO:0007669"/>
    <property type="project" value="InterPro"/>
</dbReference>